<sequence>MFSSLMPIPHLSQELIDSIIAQLWGDVRTLRKCTLVCQSFLPTAQRLLFAAVEVDSSTEGADVCTKLQTSLSLNHLQRYIESLSFRLFWHAGNYIQVLAGALTMFPNLRSLTLRSSNAENQWIALDSSLRYALLNIFNQGELISVSVTGVQGFPLSVFMRCHQLRHISIEGVVAHSNNNHVHHFLPVSSGPNTGWLESLSGGGWESGAGSTRALVDVLTNPHSSLRLSRLRSFAAALWSSEDRTSFQKVISSSAQTLQELTVSVHCQGSNSPAIASVPRVMDISPLCNLRRLAITVFEDLNSPRWLLSFLETVSPHNKIQEVAITVLYSQFKDDVWSDIDANLAKPIFRFLTSVTLRYWRIHAHRQLPERRFPTVVAKRLLIMFNEGDLVFPHLSR</sequence>
<reference evidence="1" key="1">
    <citation type="submission" date="2018-04" db="EMBL/GenBank/DDBJ databases">
        <title>Whole genome sequencing of Hypsizygus marmoreus.</title>
        <authorList>
            <person name="Choi I.-G."/>
            <person name="Min B."/>
            <person name="Kim J.-G."/>
            <person name="Kim S."/>
            <person name="Oh Y.-L."/>
            <person name="Kong W.-S."/>
            <person name="Park H."/>
            <person name="Jeong J."/>
            <person name="Song E.-S."/>
        </authorList>
    </citation>
    <scope>NUCLEOTIDE SEQUENCE [LARGE SCALE GENOMIC DNA]</scope>
    <source>
        <strain evidence="1">51987-8</strain>
    </source>
</reference>
<evidence type="ECO:0000313" key="2">
    <source>
        <dbReference type="Proteomes" id="UP000076154"/>
    </source>
</evidence>
<dbReference type="OrthoDB" id="2788229at2759"/>
<protein>
    <recommendedName>
        <fullName evidence="3">F-box domain-containing protein</fullName>
    </recommendedName>
</protein>
<dbReference type="EMBL" id="LUEZ02000113">
    <property type="protein sequence ID" value="RDB17087.1"/>
    <property type="molecule type" value="Genomic_DNA"/>
</dbReference>
<gene>
    <name evidence="1" type="ORF">Hypma_001921</name>
</gene>
<accession>A0A369J900</accession>
<dbReference type="InParanoid" id="A0A369J900"/>
<comment type="caution">
    <text evidence="1">The sequence shown here is derived from an EMBL/GenBank/DDBJ whole genome shotgun (WGS) entry which is preliminary data.</text>
</comment>
<dbReference type="SUPFAM" id="SSF52047">
    <property type="entry name" value="RNI-like"/>
    <property type="match status" value="1"/>
</dbReference>
<keyword evidence="2" id="KW-1185">Reference proteome</keyword>
<evidence type="ECO:0008006" key="3">
    <source>
        <dbReference type="Google" id="ProtNLM"/>
    </source>
</evidence>
<organism evidence="1 2">
    <name type="scientific">Hypsizygus marmoreus</name>
    <name type="common">White beech mushroom</name>
    <name type="synonym">Agaricus marmoreus</name>
    <dbReference type="NCBI Taxonomy" id="39966"/>
    <lineage>
        <taxon>Eukaryota</taxon>
        <taxon>Fungi</taxon>
        <taxon>Dikarya</taxon>
        <taxon>Basidiomycota</taxon>
        <taxon>Agaricomycotina</taxon>
        <taxon>Agaricomycetes</taxon>
        <taxon>Agaricomycetidae</taxon>
        <taxon>Agaricales</taxon>
        <taxon>Tricholomatineae</taxon>
        <taxon>Lyophyllaceae</taxon>
        <taxon>Hypsizygus</taxon>
    </lineage>
</organism>
<name>A0A369J900_HYPMA</name>
<evidence type="ECO:0000313" key="1">
    <source>
        <dbReference type="EMBL" id="RDB17087.1"/>
    </source>
</evidence>
<dbReference type="AlphaFoldDB" id="A0A369J900"/>
<proteinExistence type="predicted"/>
<dbReference type="Proteomes" id="UP000076154">
    <property type="component" value="Unassembled WGS sequence"/>
</dbReference>